<dbReference type="Pfam" id="PF00072">
    <property type="entry name" value="Response_reg"/>
    <property type="match status" value="1"/>
</dbReference>
<dbReference type="SUPFAM" id="SSF52738">
    <property type="entry name" value="Methylesterase CheB, C-terminal domain"/>
    <property type="match status" value="1"/>
</dbReference>
<keyword evidence="10" id="KW-0808">Transferase</keyword>
<keyword evidence="11" id="KW-1185">Reference proteome</keyword>
<dbReference type="NCBIfam" id="NF001965">
    <property type="entry name" value="PRK00742.1"/>
    <property type="match status" value="1"/>
</dbReference>
<dbReference type="PROSITE" id="PS50110">
    <property type="entry name" value="RESPONSE_REGULATORY"/>
    <property type="match status" value="1"/>
</dbReference>
<evidence type="ECO:0000259" key="8">
    <source>
        <dbReference type="PROSITE" id="PS50110"/>
    </source>
</evidence>
<dbReference type="GO" id="GO:0008168">
    <property type="term" value="F:methyltransferase activity"/>
    <property type="evidence" value="ECO:0007669"/>
    <property type="project" value="UniProtKB-KW"/>
</dbReference>
<dbReference type="Gene3D" id="3.40.50.2300">
    <property type="match status" value="1"/>
</dbReference>
<dbReference type="EC" id="3.1.1.61" evidence="4"/>
<feature type="active site" evidence="6">
    <location>
        <position position="160"/>
    </location>
</feature>
<comment type="catalytic activity">
    <reaction evidence="5">
        <text>[protein]-L-glutamate 5-O-methyl ester + H2O = L-glutamyl-[protein] + methanol + H(+)</text>
        <dbReference type="Rhea" id="RHEA:23236"/>
        <dbReference type="Rhea" id="RHEA-COMP:10208"/>
        <dbReference type="Rhea" id="RHEA-COMP:10311"/>
        <dbReference type="ChEBI" id="CHEBI:15377"/>
        <dbReference type="ChEBI" id="CHEBI:15378"/>
        <dbReference type="ChEBI" id="CHEBI:17790"/>
        <dbReference type="ChEBI" id="CHEBI:29973"/>
        <dbReference type="ChEBI" id="CHEBI:82795"/>
        <dbReference type="EC" id="3.1.1.61"/>
    </reaction>
</comment>
<keyword evidence="2 6" id="KW-0145">Chemotaxis</keyword>
<dbReference type="Proteomes" id="UP000640274">
    <property type="component" value="Unassembled WGS sequence"/>
</dbReference>
<evidence type="ECO:0000259" key="9">
    <source>
        <dbReference type="PROSITE" id="PS50122"/>
    </source>
</evidence>
<sequence>MNNHQIKVMIVDASRLFQQVIAKGLISDSGIGIAAAATYLYDARDKILLHRPDVLICEINRPNLDGMAVARQLPSQRGLPVILIGQSDAGAAAAVAELGATAFIPKPDINSPEEVKLFILRLIRNIRLVAAPLPGRDTVWSNRSHSRFRPRKDVIAIGASTGGTEAIDVLLQSLQSSHLPGIVIVQHIPAMFSRMFAERLDQTLLLSVREAVDGDEVKPGTVLLAPGEQHMELVRTLYGYKVRCFEGSKVNGHCPSVDVLFHSVAKAAGERSVGVLLTGMGMDGAGGLLAMRQRGASTLAQDEASSVVYGMPKAAFERGAVQQQVSLSRMGQTLMSHL</sequence>
<dbReference type="PANTHER" id="PTHR42872:SF6">
    <property type="entry name" value="PROTEIN-GLUTAMATE METHYLESTERASE_PROTEIN-GLUTAMINE GLUTAMINASE"/>
    <property type="match status" value="1"/>
</dbReference>
<feature type="domain" description="CheB-type methylesterase" evidence="9">
    <location>
        <begin position="148"/>
        <end position="338"/>
    </location>
</feature>
<dbReference type="AlphaFoldDB" id="A0A934J3S9"/>
<accession>A0A934J3S9</accession>
<keyword evidence="3 6" id="KW-0378">Hydrolase</keyword>
<comment type="caution">
    <text evidence="10">The sequence shown here is derived from an EMBL/GenBank/DDBJ whole genome shotgun (WGS) entry which is preliminary data.</text>
</comment>
<evidence type="ECO:0000313" key="10">
    <source>
        <dbReference type="EMBL" id="MBJ6360306.1"/>
    </source>
</evidence>
<name>A0A934J3S9_9BACL</name>
<evidence type="ECO:0000256" key="2">
    <source>
        <dbReference type="ARBA" id="ARBA00022500"/>
    </source>
</evidence>
<keyword evidence="10" id="KW-0489">Methyltransferase</keyword>
<dbReference type="EMBL" id="JAELUP010000006">
    <property type="protein sequence ID" value="MBJ6360306.1"/>
    <property type="molecule type" value="Genomic_DNA"/>
</dbReference>
<feature type="active site" evidence="6">
    <location>
        <position position="283"/>
    </location>
</feature>
<feature type="active site" evidence="6">
    <location>
        <position position="187"/>
    </location>
</feature>
<feature type="domain" description="Response regulatory" evidence="8">
    <location>
        <begin position="7"/>
        <end position="121"/>
    </location>
</feature>
<dbReference type="GO" id="GO:0008984">
    <property type="term" value="F:protein-glutamate methylesterase activity"/>
    <property type="evidence" value="ECO:0007669"/>
    <property type="project" value="UniProtKB-EC"/>
</dbReference>
<comment type="caution">
    <text evidence="7">Lacks conserved residue(s) required for the propagation of feature annotation.</text>
</comment>
<dbReference type="InterPro" id="IPR035909">
    <property type="entry name" value="CheB_C"/>
</dbReference>
<evidence type="ECO:0000256" key="5">
    <source>
        <dbReference type="ARBA" id="ARBA00048267"/>
    </source>
</evidence>
<dbReference type="Gene3D" id="3.40.50.180">
    <property type="entry name" value="Methylesterase CheB, C-terminal domain"/>
    <property type="match status" value="1"/>
</dbReference>
<evidence type="ECO:0000256" key="7">
    <source>
        <dbReference type="PROSITE-ProRule" id="PRU00169"/>
    </source>
</evidence>
<reference evidence="10" key="1">
    <citation type="submission" date="2020-12" db="EMBL/GenBank/DDBJ databases">
        <authorList>
            <person name="Huq M.A."/>
        </authorList>
    </citation>
    <scope>NUCLEOTIDE SEQUENCE</scope>
    <source>
        <strain evidence="10">MAHUQ-46</strain>
    </source>
</reference>
<dbReference type="GO" id="GO:0000156">
    <property type="term" value="F:phosphorelay response regulator activity"/>
    <property type="evidence" value="ECO:0007669"/>
    <property type="project" value="InterPro"/>
</dbReference>
<dbReference type="InterPro" id="IPR000673">
    <property type="entry name" value="Sig_transdc_resp-reg_Me-estase"/>
</dbReference>
<evidence type="ECO:0000256" key="4">
    <source>
        <dbReference type="ARBA" id="ARBA00039140"/>
    </source>
</evidence>
<dbReference type="SMART" id="SM00448">
    <property type="entry name" value="REC"/>
    <property type="match status" value="1"/>
</dbReference>
<evidence type="ECO:0000256" key="3">
    <source>
        <dbReference type="ARBA" id="ARBA00022801"/>
    </source>
</evidence>
<evidence type="ECO:0000256" key="1">
    <source>
        <dbReference type="ARBA" id="ARBA00022490"/>
    </source>
</evidence>
<protein>
    <recommendedName>
        <fullName evidence="4">protein-glutamate methylesterase</fullName>
        <ecNumber evidence="4">3.1.1.61</ecNumber>
    </recommendedName>
</protein>
<dbReference type="InterPro" id="IPR011006">
    <property type="entry name" value="CheY-like_superfamily"/>
</dbReference>
<dbReference type="Pfam" id="PF01339">
    <property type="entry name" value="CheB_methylest"/>
    <property type="match status" value="1"/>
</dbReference>
<dbReference type="PANTHER" id="PTHR42872">
    <property type="entry name" value="PROTEIN-GLUTAMATE METHYLESTERASE/PROTEIN-GLUTAMINE GLUTAMINASE"/>
    <property type="match status" value="1"/>
</dbReference>
<gene>
    <name evidence="10" type="primary">cheB</name>
    <name evidence="10" type="ORF">JFN88_03085</name>
</gene>
<dbReference type="SUPFAM" id="SSF52172">
    <property type="entry name" value="CheY-like"/>
    <property type="match status" value="1"/>
</dbReference>
<dbReference type="InterPro" id="IPR008248">
    <property type="entry name" value="CheB-like"/>
</dbReference>
<proteinExistence type="predicted"/>
<evidence type="ECO:0000256" key="6">
    <source>
        <dbReference type="PROSITE-ProRule" id="PRU00050"/>
    </source>
</evidence>
<dbReference type="GO" id="GO:0006935">
    <property type="term" value="P:chemotaxis"/>
    <property type="evidence" value="ECO:0007669"/>
    <property type="project" value="UniProtKB-UniRule"/>
</dbReference>
<dbReference type="CDD" id="cd16432">
    <property type="entry name" value="CheB_Rec"/>
    <property type="match status" value="1"/>
</dbReference>
<dbReference type="PROSITE" id="PS50122">
    <property type="entry name" value="CHEB"/>
    <property type="match status" value="1"/>
</dbReference>
<dbReference type="PIRSF" id="PIRSF000876">
    <property type="entry name" value="RR_chemtxs_CheB"/>
    <property type="match status" value="1"/>
</dbReference>
<dbReference type="RefSeq" id="WP_199017832.1">
    <property type="nucleotide sequence ID" value="NZ_JAELUP010000006.1"/>
</dbReference>
<dbReference type="GO" id="GO:0032259">
    <property type="term" value="P:methylation"/>
    <property type="evidence" value="ECO:0007669"/>
    <property type="project" value="UniProtKB-KW"/>
</dbReference>
<keyword evidence="1" id="KW-0963">Cytoplasm</keyword>
<dbReference type="GO" id="GO:0005737">
    <property type="term" value="C:cytoplasm"/>
    <property type="evidence" value="ECO:0007669"/>
    <property type="project" value="InterPro"/>
</dbReference>
<evidence type="ECO:0000313" key="11">
    <source>
        <dbReference type="Proteomes" id="UP000640274"/>
    </source>
</evidence>
<dbReference type="InterPro" id="IPR001789">
    <property type="entry name" value="Sig_transdc_resp-reg_receiver"/>
</dbReference>
<organism evidence="10 11">
    <name type="scientific">Paenibacillus roseus</name>
    <dbReference type="NCBI Taxonomy" id="2798579"/>
    <lineage>
        <taxon>Bacteria</taxon>
        <taxon>Bacillati</taxon>
        <taxon>Bacillota</taxon>
        <taxon>Bacilli</taxon>
        <taxon>Bacillales</taxon>
        <taxon>Paenibacillaceae</taxon>
        <taxon>Paenibacillus</taxon>
    </lineage>
</organism>